<evidence type="ECO:0000256" key="7">
    <source>
        <dbReference type="RuleBase" id="RU003619"/>
    </source>
</evidence>
<name>A0A378I5J5_9GAMM</name>
<dbReference type="FunFam" id="1.10.455.10:FF:000001">
    <property type="entry name" value="30S ribosomal protein S7"/>
    <property type="match status" value="1"/>
</dbReference>
<dbReference type="AlphaFoldDB" id="A0A378I5J5"/>
<dbReference type="HAMAP" id="MF_00480_B">
    <property type="entry name" value="Ribosomal_uS7_B"/>
    <property type="match status" value="1"/>
</dbReference>
<dbReference type="InterPro" id="IPR005717">
    <property type="entry name" value="Ribosomal_uS7_bac/org-type"/>
</dbReference>
<proteinExistence type="inferred from homology"/>
<dbReference type="GO" id="GO:0019843">
    <property type="term" value="F:rRNA binding"/>
    <property type="evidence" value="ECO:0007669"/>
    <property type="project" value="UniProtKB-UniRule"/>
</dbReference>
<dbReference type="InterPro" id="IPR000235">
    <property type="entry name" value="Ribosomal_uS7"/>
</dbReference>
<comment type="similarity">
    <text evidence="1 6 7">Belongs to the universal ribosomal protein uS7 family.</text>
</comment>
<comment type="subunit">
    <text evidence="6">Part of the 30S ribosomal subunit. Contacts proteins S9 and S11.</text>
</comment>
<dbReference type="InterPro" id="IPR036823">
    <property type="entry name" value="Ribosomal_uS7_dom_sf"/>
</dbReference>
<evidence type="ECO:0000256" key="6">
    <source>
        <dbReference type="HAMAP-Rule" id="MF_00480"/>
    </source>
</evidence>
<evidence type="ECO:0000313" key="9">
    <source>
        <dbReference type="EMBL" id="STX27744.1"/>
    </source>
</evidence>
<dbReference type="GO" id="GO:0015935">
    <property type="term" value="C:small ribosomal subunit"/>
    <property type="evidence" value="ECO:0007669"/>
    <property type="project" value="InterPro"/>
</dbReference>
<comment type="function">
    <text evidence="6">One of the primary rRNA binding proteins, it binds directly to 16S rRNA where it nucleates assembly of the head domain of the 30S subunit. Is located at the subunit interface close to the decoding center, probably blocks exit of the E-site tRNA.</text>
</comment>
<keyword evidence="6" id="KW-0820">tRNA-binding</keyword>
<dbReference type="PANTHER" id="PTHR11205">
    <property type="entry name" value="RIBOSOMAL PROTEIN S7"/>
    <property type="match status" value="1"/>
</dbReference>
<dbReference type="CDD" id="cd14869">
    <property type="entry name" value="uS7_Bacteria"/>
    <property type="match status" value="1"/>
</dbReference>
<evidence type="ECO:0000256" key="3">
    <source>
        <dbReference type="ARBA" id="ARBA00022884"/>
    </source>
</evidence>
<evidence type="ECO:0000256" key="2">
    <source>
        <dbReference type="ARBA" id="ARBA00022730"/>
    </source>
</evidence>
<feature type="domain" description="Small ribosomal subunit protein uS7" evidence="8">
    <location>
        <begin position="2"/>
        <end position="167"/>
    </location>
</feature>
<evidence type="ECO:0000256" key="1">
    <source>
        <dbReference type="ARBA" id="ARBA00007151"/>
    </source>
</evidence>
<keyword evidence="2 6" id="KW-0699">rRNA-binding</keyword>
<evidence type="ECO:0000259" key="8">
    <source>
        <dbReference type="Pfam" id="PF00177"/>
    </source>
</evidence>
<dbReference type="InterPro" id="IPR023798">
    <property type="entry name" value="Ribosomal_uS7_dom"/>
</dbReference>
<dbReference type="GO" id="GO:0006412">
    <property type="term" value="P:translation"/>
    <property type="evidence" value="ECO:0007669"/>
    <property type="project" value="UniProtKB-UniRule"/>
</dbReference>
<dbReference type="RefSeq" id="WP_115301538.1">
    <property type="nucleotide sequence ID" value="NZ_CAAAHO010000017.1"/>
</dbReference>
<dbReference type="InterPro" id="IPR020606">
    <property type="entry name" value="Ribosomal_uS7_CS"/>
</dbReference>
<dbReference type="PIRSF" id="PIRSF002122">
    <property type="entry name" value="RPS7p_RPS7a_RPS5e_RPS7o"/>
    <property type="match status" value="1"/>
</dbReference>
<evidence type="ECO:0000256" key="4">
    <source>
        <dbReference type="ARBA" id="ARBA00022980"/>
    </source>
</evidence>
<organism evidence="9 10">
    <name type="scientific">Legionella beliardensis</name>
    <dbReference type="NCBI Taxonomy" id="91822"/>
    <lineage>
        <taxon>Bacteria</taxon>
        <taxon>Pseudomonadati</taxon>
        <taxon>Pseudomonadota</taxon>
        <taxon>Gammaproteobacteria</taxon>
        <taxon>Legionellales</taxon>
        <taxon>Legionellaceae</taxon>
        <taxon>Legionella</taxon>
    </lineage>
</organism>
<evidence type="ECO:0000313" key="10">
    <source>
        <dbReference type="Proteomes" id="UP000254968"/>
    </source>
</evidence>
<keyword evidence="10" id="KW-1185">Reference proteome</keyword>
<sequence length="175" mass="19668">MPRRREVPKREILPDPKYHSELLAKFINVLMVSGKKSTAEKIIYGALAVLADRAKKAKKHDEEGSEGSTGSGANLVLRYFEQALDNVRPTVEVRSRRVGGATYQVPVEVRTDRSIALGMRWIVQAARSRGEKGMMLRLAGELMDAYENKGSAAKKREDTHKMAKANQAFAHFRWN</sequence>
<dbReference type="SUPFAM" id="SSF47973">
    <property type="entry name" value="Ribosomal protein S7"/>
    <property type="match status" value="1"/>
</dbReference>
<dbReference type="EMBL" id="UGNV01000001">
    <property type="protein sequence ID" value="STX27744.1"/>
    <property type="molecule type" value="Genomic_DNA"/>
</dbReference>
<dbReference type="GO" id="GO:0003735">
    <property type="term" value="F:structural constituent of ribosome"/>
    <property type="evidence" value="ECO:0007669"/>
    <property type="project" value="InterPro"/>
</dbReference>
<dbReference type="Proteomes" id="UP000254968">
    <property type="component" value="Unassembled WGS sequence"/>
</dbReference>
<dbReference type="NCBIfam" id="TIGR01029">
    <property type="entry name" value="rpsG_bact"/>
    <property type="match status" value="1"/>
</dbReference>
<accession>A0A378I5J5</accession>
<keyword evidence="5 6" id="KW-0687">Ribonucleoprotein</keyword>
<reference evidence="9 10" key="1">
    <citation type="submission" date="2018-06" db="EMBL/GenBank/DDBJ databases">
        <authorList>
            <consortium name="Pathogen Informatics"/>
            <person name="Doyle S."/>
        </authorList>
    </citation>
    <scope>NUCLEOTIDE SEQUENCE [LARGE SCALE GENOMIC DNA]</scope>
    <source>
        <strain evidence="9 10">NCTC13315</strain>
    </source>
</reference>
<dbReference type="OrthoDB" id="9807653at2"/>
<protein>
    <recommendedName>
        <fullName evidence="6">Small ribosomal subunit protein uS7</fullName>
    </recommendedName>
</protein>
<gene>
    <name evidence="6 9" type="primary">rpsG</name>
    <name evidence="9" type="ORF">NCTC13315_00260</name>
</gene>
<evidence type="ECO:0000256" key="5">
    <source>
        <dbReference type="ARBA" id="ARBA00023274"/>
    </source>
</evidence>
<keyword evidence="3 6" id="KW-0694">RNA-binding</keyword>
<dbReference type="GO" id="GO:0000049">
    <property type="term" value="F:tRNA binding"/>
    <property type="evidence" value="ECO:0007669"/>
    <property type="project" value="UniProtKB-UniRule"/>
</dbReference>
<dbReference type="Pfam" id="PF00177">
    <property type="entry name" value="Ribosomal_S7"/>
    <property type="match status" value="1"/>
</dbReference>
<dbReference type="Gene3D" id="1.10.455.10">
    <property type="entry name" value="Ribosomal protein S7 domain"/>
    <property type="match status" value="1"/>
</dbReference>
<dbReference type="PROSITE" id="PS00052">
    <property type="entry name" value="RIBOSOMAL_S7"/>
    <property type="match status" value="1"/>
</dbReference>
<keyword evidence="4 6" id="KW-0689">Ribosomal protein</keyword>